<gene>
    <name evidence="1" type="ORF">ACFQS9_07815</name>
</gene>
<sequence>MRDDDGKAWEGARDIVALVTLDALDEKIRIDGLGDTIESILATHLAMQGDSLTEIMKKLTAVAAIIAIPTG</sequence>
<evidence type="ECO:0000313" key="2">
    <source>
        <dbReference type="Proteomes" id="UP001596484"/>
    </source>
</evidence>
<evidence type="ECO:0000313" key="1">
    <source>
        <dbReference type="EMBL" id="MFC7447792.1"/>
    </source>
</evidence>
<name>A0ABW2RVC3_9NOCA</name>
<reference evidence="2" key="1">
    <citation type="journal article" date="2019" name="Int. J. Syst. Evol. Microbiol.">
        <title>The Global Catalogue of Microorganisms (GCM) 10K type strain sequencing project: providing services to taxonomists for standard genome sequencing and annotation.</title>
        <authorList>
            <consortium name="The Broad Institute Genomics Platform"/>
            <consortium name="The Broad Institute Genome Sequencing Center for Infectious Disease"/>
            <person name="Wu L."/>
            <person name="Ma J."/>
        </authorList>
    </citation>
    <scope>NUCLEOTIDE SEQUENCE [LARGE SCALE GENOMIC DNA]</scope>
    <source>
        <strain evidence="2">ICMP 19430</strain>
    </source>
</reference>
<dbReference type="EMBL" id="JBHTCS010000010">
    <property type="protein sequence ID" value="MFC7447792.1"/>
    <property type="molecule type" value="Genomic_DNA"/>
</dbReference>
<protein>
    <submittedName>
        <fullName evidence="1">Uncharacterized protein</fullName>
    </submittedName>
</protein>
<keyword evidence="2" id="KW-1185">Reference proteome</keyword>
<dbReference type="RefSeq" id="WP_378403248.1">
    <property type="nucleotide sequence ID" value="NZ_JBHTCS010000010.1"/>
</dbReference>
<organism evidence="1 2">
    <name type="scientific">Rhodococcus daqingensis</name>
    <dbReference type="NCBI Taxonomy" id="2479363"/>
    <lineage>
        <taxon>Bacteria</taxon>
        <taxon>Bacillati</taxon>
        <taxon>Actinomycetota</taxon>
        <taxon>Actinomycetes</taxon>
        <taxon>Mycobacteriales</taxon>
        <taxon>Nocardiaceae</taxon>
        <taxon>Rhodococcus</taxon>
    </lineage>
</organism>
<accession>A0ABW2RVC3</accession>
<comment type="caution">
    <text evidence="1">The sequence shown here is derived from an EMBL/GenBank/DDBJ whole genome shotgun (WGS) entry which is preliminary data.</text>
</comment>
<proteinExistence type="predicted"/>
<dbReference type="Proteomes" id="UP001596484">
    <property type="component" value="Unassembled WGS sequence"/>
</dbReference>